<keyword evidence="1" id="KW-0472">Membrane</keyword>
<feature type="transmembrane region" description="Helical" evidence="1">
    <location>
        <begin position="60"/>
        <end position="80"/>
    </location>
</feature>
<feature type="transmembrane region" description="Helical" evidence="1">
    <location>
        <begin position="36"/>
        <end position="54"/>
    </location>
</feature>
<feature type="transmembrane region" description="Helical" evidence="1">
    <location>
        <begin position="6"/>
        <end position="24"/>
    </location>
</feature>
<evidence type="ECO:0000256" key="1">
    <source>
        <dbReference type="SAM" id="Phobius"/>
    </source>
</evidence>
<name>A0A9D1EYE8_9BACT</name>
<evidence type="ECO:0000313" key="3">
    <source>
        <dbReference type="Proteomes" id="UP000823928"/>
    </source>
</evidence>
<keyword evidence="1" id="KW-1133">Transmembrane helix</keyword>
<reference evidence="2" key="1">
    <citation type="submission" date="2020-10" db="EMBL/GenBank/DDBJ databases">
        <authorList>
            <person name="Gilroy R."/>
        </authorList>
    </citation>
    <scope>NUCLEOTIDE SEQUENCE</scope>
    <source>
        <strain evidence="2">6276</strain>
    </source>
</reference>
<accession>A0A9D1EYE8</accession>
<gene>
    <name evidence="2" type="ORF">IAC10_03410</name>
</gene>
<sequence length="90" mass="10364">MSIFEAGMMVCFGISWPIAAYKTYKAKCVHGKSIHFSMLILLGYICGIIHKILYSCDIVLGLYIINVLFLLLDMALWFKYRNNVPMYTTK</sequence>
<keyword evidence="1" id="KW-0812">Transmembrane</keyword>
<dbReference type="EMBL" id="DVIU01000074">
    <property type="protein sequence ID" value="HIS35662.1"/>
    <property type="molecule type" value="Genomic_DNA"/>
</dbReference>
<protein>
    <recommendedName>
        <fullName evidence="4">PQ loop repeat protein</fullName>
    </recommendedName>
</protein>
<organism evidence="2 3">
    <name type="scientific">Candidatus Scatousia excrementigallinarum</name>
    <dbReference type="NCBI Taxonomy" id="2840935"/>
    <lineage>
        <taxon>Bacteria</taxon>
        <taxon>Candidatus Scatousia</taxon>
    </lineage>
</organism>
<dbReference type="Proteomes" id="UP000823928">
    <property type="component" value="Unassembled WGS sequence"/>
</dbReference>
<evidence type="ECO:0000313" key="2">
    <source>
        <dbReference type="EMBL" id="HIS35662.1"/>
    </source>
</evidence>
<comment type="caution">
    <text evidence="2">The sequence shown here is derived from an EMBL/GenBank/DDBJ whole genome shotgun (WGS) entry which is preliminary data.</text>
</comment>
<reference evidence="2" key="2">
    <citation type="journal article" date="2021" name="PeerJ">
        <title>Extensive microbial diversity within the chicken gut microbiome revealed by metagenomics and culture.</title>
        <authorList>
            <person name="Gilroy R."/>
            <person name="Ravi A."/>
            <person name="Getino M."/>
            <person name="Pursley I."/>
            <person name="Horton D.L."/>
            <person name="Alikhan N.F."/>
            <person name="Baker D."/>
            <person name="Gharbi K."/>
            <person name="Hall N."/>
            <person name="Watson M."/>
            <person name="Adriaenssens E.M."/>
            <person name="Foster-Nyarko E."/>
            <person name="Jarju S."/>
            <person name="Secka A."/>
            <person name="Antonio M."/>
            <person name="Oren A."/>
            <person name="Chaudhuri R.R."/>
            <person name="La Ragione R."/>
            <person name="Hildebrand F."/>
            <person name="Pallen M.J."/>
        </authorList>
    </citation>
    <scope>NUCLEOTIDE SEQUENCE</scope>
    <source>
        <strain evidence="2">6276</strain>
    </source>
</reference>
<evidence type="ECO:0008006" key="4">
    <source>
        <dbReference type="Google" id="ProtNLM"/>
    </source>
</evidence>
<proteinExistence type="predicted"/>
<dbReference type="AlphaFoldDB" id="A0A9D1EYE8"/>